<dbReference type="EMBL" id="CP051128">
    <property type="protein sequence ID" value="QIZ08525.1"/>
    <property type="molecule type" value="Genomic_DNA"/>
</dbReference>
<evidence type="ECO:0000313" key="6">
    <source>
        <dbReference type="EMBL" id="QIZ08525.1"/>
    </source>
</evidence>
<dbReference type="Gene3D" id="3.40.190.290">
    <property type="match status" value="1"/>
</dbReference>
<dbReference type="PRINTS" id="PR00039">
    <property type="entry name" value="HTHLYSR"/>
</dbReference>
<reference evidence="6 7" key="2">
    <citation type="submission" date="2020-04" db="EMBL/GenBank/DDBJ databases">
        <authorList>
            <person name="Fomenkov A."/>
            <person name="Anton B.P."/>
            <person name="Roberts R.J."/>
        </authorList>
    </citation>
    <scope>NUCLEOTIDE SEQUENCE [LARGE SCALE GENOMIC DNA]</scope>
    <source>
        <strain evidence="6 7">S2</strain>
    </source>
</reference>
<dbReference type="InterPro" id="IPR000847">
    <property type="entry name" value="LysR_HTH_N"/>
</dbReference>
<protein>
    <submittedName>
        <fullName evidence="6">LysR family transcriptional regulator</fullName>
    </submittedName>
</protein>
<dbReference type="PROSITE" id="PS50931">
    <property type="entry name" value="HTH_LYSR"/>
    <property type="match status" value="1"/>
</dbReference>
<dbReference type="InterPro" id="IPR005119">
    <property type="entry name" value="LysR_subst-bd"/>
</dbReference>
<sequence length="308" mass="34747">MELRQLEYFMALCEELHFTKTAEKLRIGQPTLSYQMKALEDELGVRLFDRLGKKIAITEAGEILLEHCKKVFANLKSATEQIEELQKVKRGKLVIGALSGDLSLIASKVLNEFHAEYPHVQIQLFSIDDAVEKVKQNEIDLALTFLPKPDESFIHIPLYKDEFFLVARTNHAWSERDEIEFHQIQNIPLILNPIGHCFRKLLAEACQSAGIVLQPIIESTDSKAILDLVEEGIGATIISGTLFSLENTGNLKAIKITNPAIIKEVSIVHHKHKYIGTAAKGFIEILMNFINENKALEESYKETQLSKA</sequence>
<dbReference type="SUPFAM" id="SSF46785">
    <property type="entry name" value="Winged helix' DNA-binding domain"/>
    <property type="match status" value="1"/>
</dbReference>
<dbReference type="InterPro" id="IPR036390">
    <property type="entry name" value="WH_DNA-bd_sf"/>
</dbReference>
<keyword evidence="4" id="KW-0804">Transcription</keyword>
<evidence type="ECO:0000256" key="4">
    <source>
        <dbReference type="ARBA" id="ARBA00023163"/>
    </source>
</evidence>
<reference evidence="6 7" key="1">
    <citation type="submission" date="2020-04" db="EMBL/GenBank/DDBJ databases">
        <title>Genome-Wide Identification of 5-Methylcytosine Sites in Bacterial Genomes By High-Throughput Sequencing of MspJI Restriction Fragments.</title>
        <authorList>
            <person name="Wu V."/>
        </authorList>
    </citation>
    <scope>NUCLEOTIDE SEQUENCE [LARGE SCALE GENOMIC DNA]</scope>
    <source>
        <strain evidence="6 7">S2</strain>
    </source>
</reference>
<dbReference type="Gene3D" id="1.10.10.10">
    <property type="entry name" value="Winged helix-like DNA-binding domain superfamily/Winged helix DNA-binding domain"/>
    <property type="match status" value="1"/>
</dbReference>
<dbReference type="Pfam" id="PF03466">
    <property type="entry name" value="LysR_substrate"/>
    <property type="match status" value="1"/>
</dbReference>
<dbReference type="SUPFAM" id="SSF53850">
    <property type="entry name" value="Periplasmic binding protein-like II"/>
    <property type="match status" value="1"/>
</dbReference>
<comment type="similarity">
    <text evidence="1">Belongs to the LysR transcriptional regulatory family.</text>
</comment>
<dbReference type="InterPro" id="IPR036388">
    <property type="entry name" value="WH-like_DNA-bd_sf"/>
</dbReference>
<evidence type="ECO:0000256" key="2">
    <source>
        <dbReference type="ARBA" id="ARBA00023015"/>
    </source>
</evidence>
<name>A0A6H1P4Y7_PRIMG</name>
<dbReference type="Proteomes" id="UP000501868">
    <property type="component" value="Chromosome"/>
</dbReference>
<dbReference type="InterPro" id="IPR050950">
    <property type="entry name" value="HTH-type_LysR_regulators"/>
</dbReference>
<proteinExistence type="inferred from homology"/>
<feature type="domain" description="HTH lysR-type" evidence="5">
    <location>
        <begin position="1"/>
        <end position="58"/>
    </location>
</feature>
<dbReference type="Pfam" id="PF00126">
    <property type="entry name" value="HTH_1"/>
    <property type="match status" value="1"/>
</dbReference>
<evidence type="ECO:0000313" key="7">
    <source>
        <dbReference type="Proteomes" id="UP000501868"/>
    </source>
</evidence>
<dbReference type="CDD" id="cd05466">
    <property type="entry name" value="PBP2_LTTR_substrate"/>
    <property type="match status" value="1"/>
</dbReference>
<evidence type="ECO:0000256" key="3">
    <source>
        <dbReference type="ARBA" id="ARBA00023125"/>
    </source>
</evidence>
<keyword evidence="2" id="KW-0805">Transcription regulation</keyword>
<accession>A0A6H1P4Y7</accession>
<dbReference type="PANTHER" id="PTHR30419">
    <property type="entry name" value="HTH-TYPE TRANSCRIPTIONAL REGULATOR YBHD"/>
    <property type="match status" value="1"/>
</dbReference>
<evidence type="ECO:0000256" key="1">
    <source>
        <dbReference type="ARBA" id="ARBA00009437"/>
    </source>
</evidence>
<gene>
    <name evidence="6" type="ORF">HFZ78_18920</name>
</gene>
<keyword evidence="3" id="KW-0238">DNA-binding</keyword>
<dbReference type="GO" id="GO:0003677">
    <property type="term" value="F:DNA binding"/>
    <property type="evidence" value="ECO:0007669"/>
    <property type="project" value="UniProtKB-KW"/>
</dbReference>
<dbReference type="GO" id="GO:0003700">
    <property type="term" value="F:DNA-binding transcription factor activity"/>
    <property type="evidence" value="ECO:0007669"/>
    <property type="project" value="InterPro"/>
</dbReference>
<dbReference type="GO" id="GO:0005829">
    <property type="term" value="C:cytosol"/>
    <property type="evidence" value="ECO:0007669"/>
    <property type="project" value="TreeGrafter"/>
</dbReference>
<organism evidence="6 7">
    <name type="scientific">Priestia megaterium</name>
    <name type="common">Bacillus megaterium</name>
    <dbReference type="NCBI Taxonomy" id="1404"/>
    <lineage>
        <taxon>Bacteria</taxon>
        <taxon>Bacillati</taxon>
        <taxon>Bacillota</taxon>
        <taxon>Bacilli</taxon>
        <taxon>Bacillales</taxon>
        <taxon>Bacillaceae</taxon>
        <taxon>Priestia</taxon>
    </lineage>
</organism>
<dbReference type="FunFam" id="1.10.10.10:FF:000001">
    <property type="entry name" value="LysR family transcriptional regulator"/>
    <property type="match status" value="1"/>
</dbReference>
<evidence type="ECO:0000259" key="5">
    <source>
        <dbReference type="PROSITE" id="PS50931"/>
    </source>
</evidence>
<dbReference type="AlphaFoldDB" id="A0A6H1P4Y7"/>